<feature type="compositionally biased region" description="Polar residues" evidence="1">
    <location>
        <begin position="39"/>
        <end position="50"/>
    </location>
</feature>
<gene>
    <name evidence="2" type="ORF">H5410_061100</name>
</gene>
<evidence type="ECO:0008006" key="4">
    <source>
        <dbReference type="Google" id="ProtNLM"/>
    </source>
</evidence>
<evidence type="ECO:0000313" key="3">
    <source>
        <dbReference type="Proteomes" id="UP000824120"/>
    </source>
</evidence>
<evidence type="ECO:0000256" key="1">
    <source>
        <dbReference type="SAM" id="MobiDB-lite"/>
    </source>
</evidence>
<reference evidence="2 3" key="1">
    <citation type="submission" date="2020-09" db="EMBL/GenBank/DDBJ databases">
        <title>De no assembly of potato wild relative species, Solanum commersonii.</title>
        <authorList>
            <person name="Cho K."/>
        </authorList>
    </citation>
    <scope>NUCLEOTIDE SEQUENCE [LARGE SCALE GENOMIC DNA]</scope>
    <source>
        <strain evidence="2">LZ3.2</strain>
        <tissue evidence="2">Leaf</tissue>
    </source>
</reference>
<organism evidence="2 3">
    <name type="scientific">Solanum commersonii</name>
    <name type="common">Commerson's wild potato</name>
    <name type="synonym">Commerson's nightshade</name>
    <dbReference type="NCBI Taxonomy" id="4109"/>
    <lineage>
        <taxon>Eukaryota</taxon>
        <taxon>Viridiplantae</taxon>
        <taxon>Streptophyta</taxon>
        <taxon>Embryophyta</taxon>
        <taxon>Tracheophyta</taxon>
        <taxon>Spermatophyta</taxon>
        <taxon>Magnoliopsida</taxon>
        <taxon>eudicotyledons</taxon>
        <taxon>Gunneridae</taxon>
        <taxon>Pentapetalae</taxon>
        <taxon>asterids</taxon>
        <taxon>lamiids</taxon>
        <taxon>Solanales</taxon>
        <taxon>Solanaceae</taxon>
        <taxon>Solanoideae</taxon>
        <taxon>Solaneae</taxon>
        <taxon>Solanum</taxon>
    </lineage>
</organism>
<feature type="region of interest" description="Disordered" evidence="1">
    <location>
        <begin position="24"/>
        <end position="50"/>
    </location>
</feature>
<keyword evidence="3" id="KW-1185">Reference proteome</keyword>
<name>A0A9J5W8L2_SOLCO</name>
<dbReference type="Proteomes" id="UP000824120">
    <property type="component" value="Chromosome 12"/>
</dbReference>
<accession>A0A9J5W8L2</accession>
<dbReference type="AlphaFoldDB" id="A0A9J5W8L2"/>
<proteinExistence type="predicted"/>
<sequence>MLNDEFDVVDMNNYEDKIEGDEVSDLRINNPPTPIIGRNNPTSSQSSRVNNVRDDETGFYKEMTFKNKEELGLSTRDMSNQIHTKLDCNISYWEICKGMEHVMSSIRGTHENGYAVLNVYHYMIEITNPGSKMTMSLDENGRFKYLFVSYVVSNFYKAAKAYDRCKFNDHFNQIRDLVPKAAETHERIGLHTWRRTFCPRNRYNIMTSNIAESVNTINSLPLEHSWIVPLDILEREIPPPYIDPSKYRRMRYKRQSGVGESFPTRKNKCSVCKDFGHKRTTCPN</sequence>
<dbReference type="OrthoDB" id="1101236at2759"/>
<evidence type="ECO:0000313" key="2">
    <source>
        <dbReference type="EMBL" id="KAG5571334.1"/>
    </source>
</evidence>
<dbReference type="EMBL" id="JACXVP010000012">
    <property type="protein sequence ID" value="KAG5571334.1"/>
    <property type="molecule type" value="Genomic_DNA"/>
</dbReference>
<comment type="caution">
    <text evidence="2">The sequence shown here is derived from an EMBL/GenBank/DDBJ whole genome shotgun (WGS) entry which is preliminary data.</text>
</comment>
<protein>
    <recommendedName>
        <fullName evidence="4">Mutator-like transposase</fullName>
    </recommendedName>
</protein>